<evidence type="ECO:0008006" key="4">
    <source>
        <dbReference type="Google" id="ProtNLM"/>
    </source>
</evidence>
<reference evidence="2 3" key="1">
    <citation type="journal article" date="2024" name="IMA Fungus">
        <title>Apiospora arundinis, a panoply of carbohydrate-active enzymes and secondary metabolites.</title>
        <authorList>
            <person name="Sorensen T."/>
            <person name="Petersen C."/>
            <person name="Muurmann A.T."/>
            <person name="Christiansen J.V."/>
            <person name="Brundto M.L."/>
            <person name="Overgaard C.K."/>
            <person name="Boysen A.T."/>
            <person name="Wollenberg R.D."/>
            <person name="Larsen T.O."/>
            <person name="Sorensen J.L."/>
            <person name="Nielsen K.L."/>
            <person name="Sondergaard T.E."/>
        </authorList>
    </citation>
    <scope>NUCLEOTIDE SEQUENCE [LARGE SCALE GENOMIC DNA]</scope>
    <source>
        <strain evidence="2 3">AAU 773</strain>
    </source>
</reference>
<accession>A0ABR2JHB4</accession>
<protein>
    <recommendedName>
        <fullName evidence="4">F-box domain-containing protein</fullName>
    </recommendedName>
</protein>
<evidence type="ECO:0000256" key="1">
    <source>
        <dbReference type="SAM" id="MobiDB-lite"/>
    </source>
</evidence>
<organism evidence="2 3">
    <name type="scientific">Apiospora arundinis</name>
    <dbReference type="NCBI Taxonomy" id="335852"/>
    <lineage>
        <taxon>Eukaryota</taxon>
        <taxon>Fungi</taxon>
        <taxon>Dikarya</taxon>
        <taxon>Ascomycota</taxon>
        <taxon>Pezizomycotina</taxon>
        <taxon>Sordariomycetes</taxon>
        <taxon>Xylariomycetidae</taxon>
        <taxon>Amphisphaeriales</taxon>
        <taxon>Apiosporaceae</taxon>
        <taxon>Apiospora</taxon>
    </lineage>
</organism>
<dbReference type="EMBL" id="JAPCWZ010000002">
    <property type="protein sequence ID" value="KAK8876772.1"/>
    <property type="molecule type" value="Genomic_DNA"/>
</dbReference>
<proteinExistence type="predicted"/>
<evidence type="ECO:0000313" key="2">
    <source>
        <dbReference type="EMBL" id="KAK8876772.1"/>
    </source>
</evidence>
<name>A0ABR2JHB4_9PEZI</name>
<dbReference type="Proteomes" id="UP001390339">
    <property type="component" value="Unassembled WGS sequence"/>
</dbReference>
<keyword evidence="3" id="KW-1185">Reference proteome</keyword>
<evidence type="ECO:0000313" key="3">
    <source>
        <dbReference type="Proteomes" id="UP001390339"/>
    </source>
</evidence>
<dbReference type="CDD" id="cd09917">
    <property type="entry name" value="F-box_SF"/>
    <property type="match status" value="1"/>
</dbReference>
<feature type="region of interest" description="Disordered" evidence="1">
    <location>
        <begin position="178"/>
        <end position="217"/>
    </location>
</feature>
<gene>
    <name evidence="2" type="ORF">PGQ11_001718</name>
</gene>
<comment type="caution">
    <text evidence="2">The sequence shown here is derived from an EMBL/GenBank/DDBJ whole genome shotgun (WGS) entry which is preliminary data.</text>
</comment>
<sequence length="455" mass="51152">MDRLPREILAEVLEFLAGPAPSERRLHEQPSDDLLESDVVDLKSASRTNKLWRALALPILFRNVLWRPRLSSLSPSDGLHPAPLLRFLLDRGLKRQVLTFTLLVDFADQQIEPSRVAYQIHPSDLETLWDQLFAVIDPLRFTIIAPPATLAALLSRMLFLDDAWSFNIPYHILSLARSHRDPPSDREDDAAPDLLSSSFSSSSHHHPPPETAAAGASRPRHYFKGAMPAPPCPFLTLRPWTSLLLNEGSSIRAYSTYEFFLRSPPSMLSALLGTGEYPNNTPLLPATVIDFNYIAIFPLSTHVSVLLHSLPKVDRFFVRFTPRPNNRILEDRRALQHVDMADLWMERTSAFRHLLDKIFRPEVTTTAGSGSNWDTLNVLEIGEAEDKEVWGLADAYVSESSGWRAECEGVLVRVDEEGNPKVPGGVAVPHHLPARDDPLNGVFAISPNYYFQPVW</sequence>